<evidence type="ECO:0000313" key="2">
    <source>
        <dbReference type="EMBL" id="RJF86087.1"/>
    </source>
</evidence>
<dbReference type="Pfam" id="PF11162">
    <property type="entry name" value="DUF2946"/>
    <property type="match status" value="1"/>
</dbReference>
<dbReference type="OrthoDB" id="7570555at2"/>
<name>A0A418W7V8_9SPHN</name>
<keyword evidence="1" id="KW-0812">Transmembrane</keyword>
<evidence type="ECO:0000313" key="3">
    <source>
        <dbReference type="Proteomes" id="UP000286100"/>
    </source>
</evidence>
<proteinExistence type="predicted"/>
<evidence type="ECO:0008006" key="4">
    <source>
        <dbReference type="Google" id="ProtNLM"/>
    </source>
</evidence>
<keyword evidence="3" id="KW-1185">Reference proteome</keyword>
<dbReference type="InterPro" id="IPR021333">
    <property type="entry name" value="DUF2946"/>
</dbReference>
<feature type="transmembrane region" description="Helical" evidence="1">
    <location>
        <begin position="15"/>
        <end position="34"/>
    </location>
</feature>
<evidence type="ECO:0000256" key="1">
    <source>
        <dbReference type="SAM" id="Phobius"/>
    </source>
</evidence>
<dbReference type="Proteomes" id="UP000286100">
    <property type="component" value="Unassembled WGS sequence"/>
</dbReference>
<keyword evidence="1" id="KW-0472">Membrane</keyword>
<gene>
    <name evidence="2" type="ORF">D3876_19895</name>
</gene>
<dbReference type="EMBL" id="QYUM01000004">
    <property type="protein sequence ID" value="RJF86087.1"/>
    <property type="molecule type" value="Genomic_DNA"/>
</dbReference>
<dbReference type="AlphaFoldDB" id="A0A418W7V8"/>
<reference evidence="2 3" key="1">
    <citation type="submission" date="2018-09" db="EMBL/GenBank/DDBJ databases">
        <authorList>
            <person name="Zhu H."/>
        </authorList>
    </citation>
    <scope>NUCLEOTIDE SEQUENCE [LARGE SCALE GENOMIC DNA]</scope>
    <source>
        <strain evidence="2 3">K2R01-6</strain>
    </source>
</reference>
<keyword evidence="1" id="KW-1133">Transmembrane helix</keyword>
<feature type="transmembrane region" description="Helical" evidence="1">
    <location>
        <begin position="100"/>
        <end position="118"/>
    </location>
</feature>
<sequence length="136" mass="13786">MHAIRARLTGDNRALALWIVACALLLRILVPAGWMPSTSADGAMRITLCTGQGMVEAWVGKDGTLQDKAPQKSEPKTDQPCSFAGLGIALDAAPAIALDAPIFFVAAAAIALPAAVAIGRGLAAPPPPATGPPAIL</sequence>
<accession>A0A418W7V8</accession>
<organism evidence="2 3">
    <name type="scientific">Sphingomonas cavernae</name>
    <dbReference type="NCBI Taxonomy" id="2320861"/>
    <lineage>
        <taxon>Bacteria</taxon>
        <taxon>Pseudomonadati</taxon>
        <taxon>Pseudomonadota</taxon>
        <taxon>Alphaproteobacteria</taxon>
        <taxon>Sphingomonadales</taxon>
        <taxon>Sphingomonadaceae</taxon>
        <taxon>Sphingomonas</taxon>
    </lineage>
</organism>
<protein>
    <recommendedName>
        <fullName evidence="4">DUF2946 domain-containing protein</fullName>
    </recommendedName>
</protein>
<comment type="caution">
    <text evidence="2">The sequence shown here is derived from an EMBL/GenBank/DDBJ whole genome shotgun (WGS) entry which is preliminary data.</text>
</comment>